<dbReference type="Proteomes" id="UP000256645">
    <property type="component" value="Unassembled WGS sequence"/>
</dbReference>
<protein>
    <submittedName>
        <fullName evidence="2">Uncharacterized protein</fullName>
    </submittedName>
</protein>
<feature type="region of interest" description="Disordered" evidence="1">
    <location>
        <begin position="138"/>
        <end position="162"/>
    </location>
</feature>
<dbReference type="AlphaFoldDB" id="A0A3D8RUK7"/>
<sequence>MALSNQTVVIAMNTSQGQVPLFMYNESRLPRSREAANRASRLTRSSSDGAIPSSRRTQPARITLNHSRHNGFQDFNPPVPSRLNQHHGQAQDRNMTRPANSPNGLRETTSIFVTHQGHNNPTPRNPIWTSEAHLNRLRPQIEREERRPRESESGESQWNAREDFSQLCSASSTIDLEEGWWRNPSMFRLGLRIKRDRLGLKMHWIKFEARHRIKDAVEATKRISSRLLRSRLVKRQSPLQAVDGIAVGEGAVAESQYINFPPFSASPRPTSRTRQISRGEGFLQAVDARQQEQNAARDEYPMQSPPAIVFDPRNLQGPSRPQDVPSALQGYGNILDINIDDLVRYLTSIESARADAETRRLLELARRREAQIEEEEESAMWLSHIQNLADEEEYWGRRTNAQAWERTAAERRIEVEYARLRSGGEQLPVYRGRISSPPPYPARMSLPSYDTVFGAGK</sequence>
<keyword evidence="3" id="KW-1185">Reference proteome</keyword>
<proteinExistence type="predicted"/>
<name>A0A3D8RUK7_9HELO</name>
<dbReference type="EMBL" id="PDLM01000005">
    <property type="protein sequence ID" value="RDW77658.1"/>
    <property type="molecule type" value="Genomic_DNA"/>
</dbReference>
<dbReference type="OrthoDB" id="10338778at2759"/>
<evidence type="ECO:0000313" key="3">
    <source>
        <dbReference type="Proteomes" id="UP000256645"/>
    </source>
</evidence>
<feature type="region of interest" description="Disordered" evidence="1">
    <location>
        <begin position="31"/>
        <end position="105"/>
    </location>
</feature>
<feature type="compositionally biased region" description="Polar residues" evidence="1">
    <location>
        <begin position="82"/>
        <end position="105"/>
    </location>
</feature>
<evidence type="ECO:0000256" key="1">
    <source>
        <dbReference type="SAM" id="MobiDB-lite"/>
    </source>
</evidence>
<gene>
    <name evidence="2" type="ORF">BP6252_05711</name>
</gene>
<organism evidence="2 3">
    <name type="scientific">Coleophoma cylindrospora</name>
    <dbReference type="NCBI Taxonomy" id="1849047"/>
    <lineage>
        <taxon>Eukaryota</taxon>
        <taxon>Fungi</taxon>
        <taxon>Dikarya</taxon>
        <taxon>Ascomycota</taxon>
        <taxon>Pezizomycotina</taxon>
        <taxon>Leotiomycetes</taxon>
        <taxon>Helotiales</taxon>
        <taxon>Dermateaceae</taxon>
        <taxon>Coleophoma</taxon>
    </lineage>
</organism>
<reference evidence="2 3" key="1">
    <citation type="journal article" date="2018" name="IMA Fungus">
        <title>IMA Genome-F 9: Draft genome sequence of Annulohypoxylon stygium, Aspergillus mulundensis, Berkeleyomyces basicola (syn. Thielaviopsis basicola), Ceratocystis smalleyi, two Cercospora beticola strains, Coleophoma cylindrospora, Fusarium fracticaudum, Phialophora cf. hyalina, and Morchella septimelata.</title>
        <authorList>
            <person name="Wingfield B.D."/>
            <person name="Bills G.F."/>
            <person name="Dong Y."/>
            <person name="Huang W."/>
            <person name="Nel W.J."/>
            <person name="Swalarsk-Parry B.S."/>
            <person name="Vaghefi N."/>
            <person name="Wilken P.M."/>
            <person name="An Z."/>
            <person name="de Beer Z.W."/>
            <person name="De Vos L."/>
            <person name="Chen L."/>
            <person name="Duong T.A."/>
            <person name="Gao Y."/>
            <person name="Hammerbacher A."/>
            <person name="Kikkert J.R."/>
            <person name="Li Y."/>
            <person name="Li H."/>
            <person name="Li K."/>
            <person name="Li Q."/>
            <person name="Liu X."/>
            <person name="Ma X."/>
            <person name="Naidoo K."/>
            <person name="Pethybridge S.J."/>
            <person name="Sun J."/>
            <person name="Steenkamp E.T."/>
            <person name="van der Nest M.A."/>
            <person name="van Wyk S."/>
            <person name="Wingfield M.J."/>
            <person name="Xiong C."/>
            <person name="Yue Q."/>
            <person name="Zhang X."/>
        </authorList>
    </citation>
    <scope>NUCLEOTIDE SEQUENCE [LARGE SCALE GENOMIC DNA]</scope>
    <source>
        <strain evidence="2 3">BP6252</strain>
    </source>
</reference>
<comment type="caution">
    <text evidence="2">The sequence shown here is derived from an EMBL/GenBank/DDBJ whole genome shotgun (WGS) entry which is preliminary data.</text>
</comment>
<evidence type="ECO:0000313" key="2">
    <source>
        <dbReference type="EMBL" id="RDW77658.1"/>
    </source>
</evidence>
<feature type="compositionally biased region" description="Basic and acidic residues" evidence="1">
    <location>
        <begin position="139"/>
        <end position="152"/>
    </location>
</feature>
<accession>A0A3D8RUK7</accession>
<feature type="region of interest" description="Disordered" evidence="1">
    <location>
        <begin position="114"/>
        <end position="133"/>
    </location>
</feature>